<evidence type="ECO:0000313" key="11">
    <source>
        <dbReference type="EMBL" id="WOF12796.1"/>
    </source>
</evidence>
<name>A0ABZ0FW43_9BACT</name>
<keyword evidence="8" id="KW-1133">Transmembrane helix</keyword>
<keyword evidence="7" id="KW-0653">Protein transport</keyword>
<evidence type="ECO:0000313" key="12">
    <source>
        <dbReference type="Proteomes" id="UP001302374"/>
    </source>
</evidence>
<keyword evidence="12" id="KW-1185">Reference proteome</keyword>
<evidence type="ECO:0000256" key="8">
    <source>
        <dbReference type="ARBA" id="ARBA00022989"/>
    </source>
</evidence>
<dbReference type="PROSITE" id="PS52015">
    <property type="entry name" value="TONB_CTD"/>
    <property type="match status" value="1"/>
</dbReference>
<organism evidence="11 12">
    <name type="scientific">Butyricimonas paravirosa</name>
    <dbReference type="NCBI Taxonomy" id="1472417"/>
    <lineage>
        <taxon>Bacteria</taxon>
        <taxon>Pseudomonadati</taxon>
        <taxon>Bacteroidota</taxon>
        <taxon>Bacteroidia</taxon>
        <taxon>Bacteroidales</taxon>
        <taxon>Odoribacteraceae</taxon>
        <taxon>Butyricimonas</taxon>
    </lineage>
</organism>
<evidence type="ECO:0000256" key="9">
    <source>
        <dbReference type="ARBA" id="ARBA00023136"/>
    </source>
</evidence>
<comment type="similarity">
    <text evidence="2">Belongs to the TonB family.</text>
</comment>
<gene>
    <name evidence="11" type="ORF">F1644_11215</name>
</gene>
<feature type="domain" description="TonB C-terminal" evidence="10">
    <location>
        <begin position="96"/>
        <end position="192"/>
    </location>
</feature>
<dbReference type="InterPro" id="IPR006260">
    <property type="entry name" value="TonB/TolA_C"/>
</dbReference>
<comment type="subcellular location">
    <subcellularLocation>
        <location evidence="1">Cell inner membrane</location>
        <topology evidence="1">Single-pass membrane protein</topology>
        <orientation evidence="1">Periplasmic side</orientation>
    </subcellularLocation>
</comment>
<dbReference type="EMBL" id="CP043839">
    <property type="protein sequence ID" value="WOF12796.1"/>
    <property type="molecule type" value="Genomic_DNA"/>
</dbReference>
<dbReference type="SUPFAM" id="SSF74653">
    <property type="entry name" value="TolA/TonB C-terminal domain"/>
    <property type="match status" value="1"/>
</dbReference>
<dbReference type="InterPro" id="IPR051045">
    <property type="entry name" value="TonB-dependent_transducer"/>
</dbReference>
<keyword evidence="9" id="KW-0472">Membrane</keyword>
<evidence type="ECO:0000256" key="1">
    <source>
        <dbReference type="ARBA" id="ARBA00004383"/>
    </source>
</evidence>
<evidence type="ECO:0000256" key="6">
    <source>
        <dbReference type="ARBA" id="ARBA00022692"/>
    </source>
</evidence>
<keyword evidence="5" id="KW-0997">Cell inner membrane</keyword>
<dbReference type="PANTHER" id="PTHR33446:SF2">
    <property type="entry name" value="PROTEIN TONB"/>
    <property type="match status" value="1"/>
</dbReference>
<keyword evidence="4" id="KW-1003">Cell membrane</keyword>
<keyword evidence="3" id="KW-0813">Transport</keyword>
<evidence type="ECO:0000256" key="3">
    <source>
        <dbReference type="ARBA" id="ARBA00022448"/>
    </source>
</evidence>
<dbReference type="InterPro" id="IPR003538">
    <property type="entry name" value="TonB"/>
</dbReference>
<keyword evidence="6" id="KW-0812">Transmembrane</keyword>
<sequence>MHVKLSLNLYFHCKNKKFLLYLAVIKRTIYHTKKHTMTLKPFYAKLKSLAKLPIGLVSVFLIFNTHTAISQIQDKQTVQDSTEDNQIHFLVQEMPVFPGNLNTWIYNNIRYPETAKEKKLEGKVYVRFVIEKDGAISNVKVIRGVSPELDNEAKAVIASMPKWEPGKQNGSPVRVSYTVPVYFALKSTSPSVERRTFDRYLKVLNAEEEKLKNGLDSVPQASFDMYRLYLKKRYGSDKAVYKGIITSAREQQQSSEIMLSIVMPTMSLPVSDKNKILQFYKEEWDEQIRLIDSLPTEDFTSEYVRITPRFRANTTLREIKIRDYLGEKKFKRYVEDCIFNPGKLIRAIIANPFVGKWEKIRENGVETKQLLQKEYFDDFTFSCSNGVNGTYKIAHGQFLSEHAPSVKIKDIVESSAHYQYDANNRILVLTGEAKLKLADGTHKNVQVKETWRRIE</sequence>
<evidence type="ECO:0000256" key="7">
    <source>
        <dbReference type="ARBA" id="ARBA00022927"/>
    </source>
</evidence>
<dbReference type="Pfam" id="PF03544">
    <property type="entry name" value="TonB_C"/>
    <property type="match status" value="1"/>
</dbReference>
<dbReference type="Gene3D" id="3.30.1150.10">
    <property type="match status" value="1"/>
</dbReference>
<proteinExistence type="inferred from homology"/>
<evidence type="ECO:0000256" key="2">
    <source>
        <dbReference type="ARBA" id="ARBA00006555"/>
    </source>
</evidence>
<dbReference type="PANTHER" id="PTHR33446">
    <property type="entry name" value="PROTEIN TONB-RELATED"/>
    <property type="match status" value="1"/>
</dbReference>
<evidence type="ECO:0000256" key="5">
    <source>
        <dbReference type="ARBA" id="ARBA00022519"/>
    </source>
</evidence>
<dbReference type="NCBIfam" id="TIGR01352">
    <property type="entry name" value="tonB_Cterm"/>
    <property type="match status" value="1"/>
</dbReference>
<protein>
    <submittedName>
        <fullName evidence="11">Energy transducer TonB</fullName>
    </submittedName>
</protein>
<dbReference type="Proteomes" id="UP001302374">
    <property type="component" value="Chromosome"/>
</dbReference>
<dbReference type="PRINTS" id="PR01374">
    <property type="entry name" value="TONBPROTEIN"/>
</dbReference>
<reference evidence="11 12" key="1">
    <citation type="submission" date="2019-09" db="EMBL/GenBank/DDBJ databases">
        <title>Butyricimonas paravirosa DSM 105722 (=214-4 = JCM 18677 = CCUG 65563).</title>
        <authorList>
            <person name="Le Roy T."/>
            <person name="Cani P.D."/>
        </authorList>
    </citation>
    <scope>NUCLEOTIDE SEQUENCE [LARGE SCALE GENOMIC DNA]</scope>
    <source>
        <strain evidence="11 12">DSM 105722</strain>
    </source>
</reference>
<evidence type="ECO:0000259" key="10">
    <source>
        <dbReference type="PROSITE" id="PS52015"/>
    </source>
</evidence>
<accession>A0ABZ0FW43</accession>
<dbReference type="InterPro" id="IPR037682">
    <property type="entry name" value="TonB_C"/>
</dbReference>
<evidence type="ECO:0000256" key="4">
    <source>
        <dbReference type="ARBA" id="ARBA00022475"/>
    </source>
</evidence>